<evidence type="ECO:0000256" key="5">
    <source>
        <dbReference type="SAM" id="Phobius"/>
    </source>
</evidence>
<reference evidence="8" key="1">
    <citation type="journal article" date="2020" name="mSystems">
        <title>Genome- and Community-Level Interaction Insights into Carbon Utilization and Element Cycling Functions of Hydrothermarchaeota in Hydrothermal Sediment.</title>
        <authorList>
            <person name="Zhou Z."/>
            <person name="Liu Y."/>
            <person name="Xu W."/>
            <person name="Pan J."/>
            <person name="Luo Z.H."/>
            <person name="Li M."/>
        </authorList>
    </citation>
    <scope>NUCLEOTIDE SEQUENCE [LARGE SCALE GENOMIC DNA]</scope>
    <source>
        <strain evidence="7">SpSt-638</strain>
        <strain evidence="8">SpSt-648</strain>
    </source>
</reference>
<feature type="transmembrane region" description="Helical" evidence="5">
    <location>
        <begin position="107"/>
        <end position="128"/>
    </location>
</feature>
<dbReference type="EMBL" id="DTBP01000010">
    <property type="protein sequence ID" value="HGQ73656.1"/>
    <property type="molecule type" value="Genomic_DNA"/>
</dbReference>
<comment type="caution">
    <text evidence="8">The sequence shown here is derived from an EMBL/GenBank/DDBJ whole genome shotgun (WGS) entry which is preliminary data.</text>
</comment>
<dbReference type="GO" id="GO:0043190">
    <property type="term" value="C:ATP-binding cassette (ABC) transporter complex"/>
    <property type="evidence" value="ECO:0007669"/>
    <property type="project" value="InterPro"/>
</dbReference>
<feature type="transmembrane region" description="Helical" evidence="5">
    <location>
        <begin position="24"/>
        <end position="44"/>
    </location>
</feature>
<evidence type="ECO:0000259" key="6">
    <source>
        <dbReference type="PROSITE" id="PS51012"/>
    </source>
</evidence>
<feature type="transmembrane region" description="Helical" evidence="5">
    <location>
        <begin position="56"/>
        <end position="76"/>
    </location>
</feature>
<gene>
    <name evidence="7" type="ORF">ENU09_01020</name>
    <name evidence="8" type="ORF">ENU20_01055</name>
</gene>
<keyword evidence="4 5" id="KW-0472">Membrane</keyword>
<feature type="transmembrane region" description="Helical" evidence="5">
    <location>
        <begin position="169"/>
        <end position="187"/>
    </location>
</feature>
<dbReference type="InterPro" id="IPR000412">
    <property type="entry name" value="ABC_2_transport"/>
</dbReference>
<dbReference type="PROSITE" id="PS51012">
    <property type="entry name" value="ABC_TM2"/>
    <property type="match status" value="1"/>
</dbReference>
<dbReference type="GO" id="GO:0140359">
    <property type="term" value="F:ABC-type transporter activity"/>
    <property type="evidence" value="ECO:0007669"/>
    <property type="project" value="InterPro"/>
</dbReference>
<feature type="transmembrane region" description="Helical" evidence="5">
    <location>
        <begin position="228"/>
        <end position="249"/>
    </location>
</feature>
<dbReference type="InterPro" id="IPR047817">
    <property type="entry name" value="ABC2_TM_bact-type"/>
</dbReference>
<dbReference type="InterPro" id="IPR013525">
    <property type="entry name" value="ABC2_TM"/>
</dbReference>
<protein>
    <submittedName>
        <fullName evidence="8">ABC transporter permease</fullName>
    </submittedName>
</protein>
<organism evidence="8">
    <name type="scientific">Staphylothermus marinus</name>
    <dbReference type="NCBI Taxonomy" id="2280"/>
    <lineage>
        <taxon>Archaea</taxon>
        <taxon>Thermoproteota</taxon>
        <taxon>Thermoprotei</taxon>
        <taxon>Desulfurococcales</taxon>
        <taxon>Desulfurococcaceae</taxon>
        <taxon>Staphylothermus</taxon>
    </lineage>
</organism>
<sequence>MREEIRAVLLVAYRDLARFWRYRYWLFGQIVMNIADIAIFGLIFRGIVNRELIPDYLKFITPGVLSLSIFISSFSIGREVGMELRREVTHYFLSLPIKRGGFVTGRLLGGLARGFIYQTGFLILALILLNPPSLMGWILIISTSIMLALIMSSLSISLTTITRDFNLQATIRSLVYNVLFFVSNIFYPKRVVEARLGSASFIVDYSPLTMATNIYRWSFKYDLSINPMISFLGLAIWVIVILPLAYKLYIRNLV</sequence>
<evidence type="ECO:0000313" key="7">
    <source>
        <dbReference type="EMBL" id="HGQ59300.1"/>
    </source>
</evidence>
<name>A0A7C4JL10_STAMA</name>
<dbReference type="PANTHER" id="PTHR43229">
    <property type="entry name" value="NODULATION PROTEIN J"/>
    <property type="match status" value="1"/>
</dbReference>
<feature type="domain" description="ABC transmembrane type-2" evidence="6">
    <location>
        <begin position="24"/>
        <end position="252"/>
    </location>
</feature>
<keyword evidence="3 5" id="KW-1133">Transmembrane helix</keyword>
<evidence type="ECO:0000313" key="8">
    <source>
        <dbReference type="EMBL" id="HGQ73656.1"/>
    </source>
</evidence>
<dbReference type="PIRSF" id="PIRSF006648">
    <property type="entry name" value="DrrB"/>
    <property type="match status" value="1"/>
</dbReference>
<dbReference type="PANTHER" id="PTHR43229:SF3">
    <property type="entry name" value="ABC-TYPE MULTIDRUG TRANSPORT SYSTEM, PERMEASE COMPONENT"/>
    <property type="match status" value="1"/>
</dbReference>
<dbReference type="Pfam" id="PF01061">
    <property type="entry name" value="ABC2_membrane"/>
    <property type="match status" value="1"/>
</dbReference>
<comment type="subcellular location">
    <subcellularLocation>
        <location evidence="1">Membrane</location>
        <topology evidence="1">Multi-pass membrane protein</topology>
    </subcellularLocation>
</comment>
<keyword evidence="2 5" id="KW-0812">Transmembrane</keyword>
<dbReference type="AlphaFoldDB" id="A0A7C4JL10"/>
<dbReference type="InterPro" id="IPR051784">
    <property type="entry name" value="Nod_factor_ABC_transporter"/>
</dbReference>
<evidence type="ECO:0000256" key="4">
    <source>
        <dbReference type="ARBA" id="ARBA00023136"/>
    </source>
</evidence>
<evidence type="ECO:0000256" key="1">
    <source>
        <dbReference type="ARBA" id="ARBA00004141"/>
    </source>
</evidence>
<dbReference type="EMBL" id="DTBE01000029">
    <property type="protein sequence ID" value="HGQ59300.1"/>
    <property type="molecule type" value="Genomic_DNA"/>
</dbReference>
<feature type="transmembrane region" description="Helical" evidence="5">
    <location>
        <begin position="134"/>
        <end position="157"/>
    </location>
</feature>
<evidence type="ECO:0000256" key="2">
    <source>
        <dbReference type="ARBA" id="ARBA00022692"/>
    </source>
</evidence>
<proteinExistence type="predicted"/>
<accession>A0A7C4JL10</accession>
<evidence type="ECO:0000256" key="3">
    <source>
        <dbReference type="ARBA" id="ARBA00022989"/>
    </source>
</evidence>